<dbReference type="InterPro" id="IPR036942">
    <property type="entry name" value="Beta-barrel_TonB_sf"/>
</dbReference>
<evidence type="ECO:0000256" key="3">
    <source>
        <dbReference type="ARBA" id="ARBA00022452"/>
    </source>
</evidence>
<keyword evidence="8 12" id="KW-0798">TonB box</keyword>
<keyword evidence="7" id="KW-0406">Ion transport</keyword>
<dbReference type="PANTHER" id="PTHR32552">
    <property type="entry name" value="FERRICHROME IRON RECEPTOR-RELATED"/>
    <property type="match status" value="1"/>
</dbReference>
<sequence length="794" mass="85032">MTAAFARTLAAAMGLALATTSTAALAQQTPPPAAEPEAEEGRADIVVTAQKREERLQDVPIAVSVVPGSLIANQGGINLESAQYLVPTLNFRKSGTSLNQSLFLRGVGTSTFSIAGEPSVSTVVDGVVYSRAGEAFGDLVDIDRIEVLRGPQGTLFGKNASAGVINIVSKKPGREFAGYAEGGFYFDNGTEYRARAAIDVPLGEKAATRITGFYSDYDGNLFNDAPGVQDRVNGFKRWGVRGILVADPTPDVTVTLIGDYRKARDNCCAEVIGTTPTNLAAQILPTPRGTETRTVRQNLVTSTNEESYGGSLQIDATLGRNTVTSITAWRSYANEEIRDGDWLAAPYANAGLNELHDFGPQTGETFSQELRLTSPTGDLIEYTGGLFYSRAESERDFTRNDVVCAPNQTALTPCTATGIAVTRPTGTANFGSVFKNMAAFARFSVNVSDRFRLLGGLRFTHDQLDVFHIRRTTLAGPGIQPNFDQGVYDRYTQLVAGGTSPTAAATAAVAASNGVPFRTKTTNDNWSGMAGAQFDLTKRNTLYASWTRGYKGPAYNIFFNLTGTGTNVIEPETVDSYEAGLKNTFFDGKLVLNLAGYYAKYDNFQANNPDVVAGVLVTRFTNAGRISTRGGELDLIFAPSRDVTLSGGLAYTDAHVDQFRQPTGTVTGVIASGTRLAYAPEWKASLAGDWRIRTGGAIDIGLNANASWQSEQISQFDANPAIRAATTIGDYALVDVAVSVIEAKDRFRLGFQVKNLFDQTFAAAITSGGPGGSYRYIIPREADRYFGVIGRVAF</sequence>
<keyword evidence="16" id="KW-0675">Receptor</keyword>
<keyword evidence="2 11" id="KW-0813">Transport</keyword>
<evidence type="ECO:0000256" key="7">
    <source>
        <dbReference type="ARBA" id="ARBA00023065"/>
    </source>
</evidence>
<protein>
    <submittedName>
        <fullName evidence="16">TonB-dependent receptor</fullName>
    </submittedName>
</protein>
<name>A0A3D0WEF4_9SPHN</name>
<keyword evidence="10 11" id="KW-0998">Cell outer membrane</keyword>
<evidence type="ECO:0000313" key="16">
    <source>
        <dbReference type="EMBL" id="HCB77012.1"/>
    </source>
</evidence>
<evidence type="ECO:0000256" key="9">
    <source>
        <dbReference type="ARBA" id="ARBA00023136"/>
    </source>
</evidence>
<feature type="domain" description="TonB-dependent receptor plug" evidence="15">
    <location>
        <begin position="56"/>
        <end position="164"/>
    </location>
</feature>
<comment type="similarity">
    <text evidence="11 12">Belongs to the TonB-dependent receptor family.</text>
</comment>
<organism evidence="16 17">
    <name type="scientific">Sphingomonas bacterium</name>
    <dbReference type="NCBI Taxonomy" id="1895847"/>
    <lineage>
        <taxon>Bacteria</taxon>
        <taxon>Pseudomonadati</taxon>
        <taxon>Pseudomonadota</taxon>
        <taxon>Alphaproteobacteria</taxon>
        <taxon>Sphingomonadales</taxon>
        <taxon>Sphingomonadaceae</taxon>
        <taxon>Sphingomonas</taxon>
    </lineage>
</organism>
<dbReference type="Proteomes" id="UP000262699">
    <property type="component" value="Unassembled WGS sequence"/>
</dbReference>
<evidence type="ECO:0000256" key="13">
    <source>
        <dbReference type="SAM" id="SignalP"/>
    </source>
</evidence>
<gene>
    <name evidence="16" type="ORF">DEP91_12725</name>
</gene>
<keyword evidence="9 11" id="KW-0472">Membrane</keyword>
<evidence type="ECO:0000256" key="2">
    <source>
        <dbReference type="ARBA" id="ARBA00022448"/>
    </source>
</evidence>
<dbReference type="PANTHER" id="PTHR32552:SF81">
    <property type="entry name" value="TONB-DEPENDENT OUTER MEMBRANE RECEPTOR"/>
    <property type="match status" value="1"/>
</dbReference>
<comment type="subcellular location">
    <subcellularLocation>
        <location evidence="1 11">Cell outer membrane</location>
        <topology evidence="1 11">Multi-pass membrane protein</topology>
    </subcellularLocation>
</comment>
<evidence type="ECO:0000256" key="8">
    <source>
        <dbReference type="ARBA" id="ARBA00023077"/>
    </source>
</evidence>
<evidence type="ECO:0000256" key="4">
    <source>
        <dbReference type="ARBA" id="ARBA00022496"/>
    </source>
</evidence>
<keyword evidence="4" id="KW-0410">Iron transport</keyword>
<dbReference type="CDD" id="cd01347">
    <property type="entry name" value="ligand_gated_channel"/>
    <property type="match status" value="1"/>
</dbReference>
<feature type="domain" description="TonB-dependent receptor-like beta-barrel" evidence="14">
    <location>
        <begin position="291"/>
        <end position="756"/>
    </location>
</feature>
<dbReference type="PROSITE" id="PS52016">
    <property type="entry name" value="TONB_DEPENDENT_REC_3"/>
    <property type="match status" value="1"/>
</dbReference>
<keyword evidence="6" id="KW-0408">Iron</keyword>
<accession>A0A3D0WEF4</accession>
<feature type="chain" id="PRO_5017694090" evidence="13">
    <location>
        <begin position="27"/>
        <end position="794"/>
    </location>
</feature>
<dbReference type="InterPro" id="IPR012910">
    <property type="entry name" value="Plug_dom"/>
</dbReference>
<evidence type="ECO:0000256" key="10">
    <source>
        <dbReference type="ARBA" id="ARBA00023237"/>
    </source>
</evidence>
<evidence type="ECO:0000256" key="5">
    <source>
        <dbReference type="ARBA" id="ARBA00022692"/>
    </source>
</evidence>
<evidence type="ECO:0000256" key="12">
    <source>
        <dbReference type="RuleBase" id="RU003357"/>
    </source>
</evidence>
<evidence type="ECO:0000259" key="14">
    <source>
        <dbReference type="Pfam" id="PF00593"/>
    </source>
</evidence>
<keyword evidence="3 11" id="KW-1134">Transmembrane beta strand</keyword>
<dbReference type="Gene3D" id="2.40.170.20">
    <property type="entry name" value="TonB-dependent receptor, beta-barrel domain"/>
    <property type="match status" value="1"/>
</dbReference>
<dbReference type="SUPFAM" id="SSF56935">
    <property type="entry name" value="Porins"/>
    <property type="match status" value="1"/>
</dbReference>
<dbReference type="Pfam" id="PF00593">
    <property type="entry name" value="TonB_dep_Rec_b-barrel"/>
    <property type="match status" value="1"/>
</dbReference>
<evidence type="ECO:0000256" key="6">
    <source>
        <dbReference type="ARBA" id="ARBA00023004"/>
    </source>
</evidence>
<feature type="signal peptide" evidence="13">
    <location>
        <begin position="1"/>
        <end position="26"/>
    </location>
</feature>
<dbReference type="AlphaFoldDB" id="A0A3D0WEF4"/>
<proteinExistence type="inferred from homology"/>
<keyword evidence="5 11" id="KW-0812">Transmembrane</keyword>
<comment type="caution">
    <text evidence="16">The sequence shown here is derived from an EMBL/GenBank/DDBJ whole genome shotgun (WGS) entry which is preliminary data.</text>
</comment>
<dbReference type="InterPro" id="IPR000531">
    <property type="entry name" value="Beta-barrel_TonB"/>
</dbReference>
<evidence type="ECO:0000256" key="1">
    <source>
        <dbReference type="ARBA" id="ARBA00004571"/>
    </source>
</evidence>
<keyword evidence="13" id="KW-0732">Signal</keyword>
<dbReference type="EMBL" id="DOYJ01000354">
    <property type="protein sequence ID" value="HCB77012.1"/>
    <property type="molecule type" value="Genomic_DNA"/>
</dbReference>
<dbReference type="GO" id="GO:0006826">
    <property type="term" value="P:iron ion transport"/>
    <property type="evidence" value="ECO:0007669"/>
    <property type="project" value="UniProtKB-KW"/>
</dbReference>
<dbReference type="Pfam" id="PF07715">
    <property type="entry name" value="Plug"/>
    <property type="match status" value="1"/>
</dbReference>
<dbReference type="GO" id="GO:0009279">
    <property type="term" value="C:cell outer membrane"/>
    <property type="evidence" value="ECO:0007669"/>
    <property type="project" value="UniProtKB-SubCell"/>
</dbReference>
<evidence type="ECO:0000313" key="17">
    <source>
        <dbReference type="Proteomes" id="UP000262699"/>
    </source>
</evidence>
<dbReference type="InterPro" id="IPR039426">
    <property type="entry name" value="TonB-dep_rcpt-like"/>
</dbReference>
<evidence type="ECO:0000256" key="11">
    <source>
        <dbReference type="PROSITE-ProRule" id="PRU01360"/>
    </source>
</evidence>
<evidence type="ECO:0000259" key="15">
    <source>
        <dbReference type="Pfam" id="PF07715"/>
    </source>
</evidence>
<reference evidence="16 17" key="1">
    <citation type="journal article" date="2018" name="Nat. Biotechnol.">
        <title>A standardized bacterial taxonomy based on genome phylogeny substantially revises the tree of life.</title>
        <authorList>
            <person name="Parks D.H."/>
            <person name="Chuvochina M."/>
            <person name="Waite D.W."/>
            <person name="Rinke C."/>
            <person name="Skarshewski A."/>
            <person name="Chaumeil P.A."/>
            <person name="Hugenholtz P."/>
        </authorList>
    </citation>
    <scope>NUCLEOTIDE SEQUENCE [LARGE SCALE GENOMIC DNA]</scope>
    <source>
        <strain evidence="16">UBA9015</strain>
    </source>
</reference>